<reference evidence="1 2" key="1">
    <citation type="submission" date="2019-06" db="EMBL/GenBank/DDBJ databases">
        <title>Whole genome shotgun sequence of Streptomyces spinoverrucosus NBRC 14228.</title>
        <authorList>
            <person name="Hosoyama A."/>
            <person name="Uohara A."/>
            <person name="Ohji S."/>
            <person name="Ichikawa N."/>
        </authorList>
    </citation>
    <scope>NUCLEOTIDE SEQUENCE [LARGE SCALE GENOMIC DNA]</scope>
    <source>
        <strain evidence="1 2">NBRC 14228</strain>
    </source>
</reference>
<gene>
    <name evidence="1" type="ORF">SSP24_16170</name>
</gene>
<dbReference type="InterPro" id="IPR023214">
    <property type="entry name" value="HAD_sf"/>
</dbReference>
<sequence length="56" mass="5897">MIGDTDAHMEAARRAGAHGILVSTVRPQATTAHTAPDLGTAVRALLSGRPVFRMSR</sequence>
<keyword evidence="2" id="KW-1185">Reference proteome</keyword>
<evidence type="ECO:0000313" key="2">
    <source>
        <dbReference type="Proteomes" id="UP000317881"/>
    </source>
</evidence>
<dbReference type="AlphaFoldDB" id="A0A4Y3V9T4"/>
<dbReference type="Gene3D" id="3.40.50.1000">
    <property type="entry name" value="HAD superfamily/HAD-like"/>
    <property type="match status" value="1"/>
</dbReference>
<protein>
    <recommendedName>
        <fullName evidence="3">Hydrolase</fullName>
    </recommendedName>
</protein>
<dbReference type="Proteomes" id="UP000317881">
    <property type="component" value="Unassembled WGS sequence"/>
</dbReference>
<comment type="caution">
    <text evidence="1">The sequence shown here is derived from an EMBL/GenBank/DDBJ whole genome shotgun (WGS) entry which is preliminary data.</text>
</comment>
<accession>A0A4Y3V9T4</accession>
<organism evidence="1 2">
    <name type="scientific">Streptomyces spinoverrucosus</name>
    <dbReference type="NCBI Taxonomy" id="284043"/>
    <lineage>
        <taxon>Bacteria</taxon>
        <taxon>Bacillati</taxon>
        <taxon>Actinomycetota</taxon>
        <taxon>Actinomycetes</taxon>
        <taxon>Kitasatosporales</taxon>
        <taxon>Streptomycetaceae</taxon>
        <taxon>Streptomyces</taxon>
    </lineage>
</organism>
<dbReference type="SUPFAM" id="SSF56784">
    <property type="entry name" value="HAD-like"/>
    <property type="match status" value="1"/>
</dbReference>
<proteinExistence type="predicted"/>
<name>A0A4Y3V9T4_9ACTN</name>
<dbReference type="InterPro" id="IPR036412">
    <property type="entry name" value="HAD-like_sf"/>
</dbReference>
<evidence type="ECO:0000313" key="1">
    <source>
        <dbReference type="EMBL" id="GEC03962.1"/>
    </source>
</evidence>
<dbReference type="Pfam" id="PF13242">
    <property type="entry name" value="Hydrolase_like"/>
    <property type="match status" value="1"/>
</dbReference>
<dbReference type="EMBL" id="BJND01000010">
    <property type="protein sequence ID" value="GEC03962.1"/>
    <property type="molecule type" value="Genomic_DNA"/>
</dbReference>
<evidence type="ECO:0008006" key="3">
    <source>
        <dbReference type="Google" id="ProtNLM"/>
    </source>
</evidence>